<sequence>MADPLALQIVAAIEALSSEQGARANAWLMALSQDPAAPSACFTLLQSSSSLEVPEAALLVAARLVASAPHQPSEAAHRQAQLIELCATVPSRPAAAHLAAAAASLATASKSEDSLLDSALFASLDLARKLLVLRSLADSLGACGSAEELSARPSARAASHRAVSLLEAVVLHPHHLPTLTEALVCLAAWADCGLLSFEALALAHRSLLDALLAALVAPLAVGLDTGGAGLPADRLRVAALAAAAIHACVVCSSELGDEVDLAIGAGVLQALDALSAHVTSLGAPRLDADGTTDGGAASGGDVAAWLASELAGLATRTIELLIDGLVEHKLMPSSGTKGKMAGGEACSDETRGHELAEAVRGVVALALSALLHPVGPVAETAASGWNRILEALPPSVCCSPVDADVHAWRIPVFIAVAQNVITRSSYAQLRRGAGDDVEDVHAYRERSSSPLLRDLSVELGLDWVLTISRSLEQARVQVTLRSDTYFNIVLVLGRRFHLFQDVAPLTTPLLLKQALIGFPSGEAQLEAVESLLAALACTSPRCMSVRRQQGLNEDQKRSHLERLFLMVSLAEKQAGDTLSPIEASVLTRSAHGAMEAMQNLQRSVE</sequence>
<dbReference type="Gene3D" id="1.25.10.10">
    <property type="entry name" value="Leucine-rich Repeat Variant"/>
    <property type="match status" value="1"/>
</dbReference>
<organism evidence="1 2">
    <name type="scientific">Prymnesium parvum</name>
    <name type="common">Toxic golden alga</name>
    <dbReference type="NCBI Taxonomy" id="97485"/>
    <lineage>
        <taxon>Eukaryota</taxon>
        <taxon>Haptista</taxon>
        <taxon>Haptophyta</taxon>
        <taxon>Prymnesiophyceae</taxon>
        <taxon>Prymnesiales</taxon>
        <taxon>Prymnesiaceae</taxon>
        <taxon>Prymnesium</taxon>
    </lineage>
</organism>
<protein>
    <submittedName>
        <fullName evidence="1">Uncharacterized protein</fullName>
    </submittedName>
</protein>
<dbReference type="Proteomes" id="UP001515480">
    <property type="component" value="Unassembled WGS sequence"/>
</dbReference>
<dbReference type="InterPro" id="IPR011989">
    <property type="entry name" value="ARM-like"/>
</dbReference>
<keyword evidence="2" id="KW-1185">Reference proteome</keyword>
<reference evidence="1 2" key="1">
    <citation type="journal article" date="2024" name="Science">
        <title>Giant polyketide synthase enzymes in the biosynthesis of giant marine polyether toxins.</title>
        <authorList>
            <person name="Fallon T.R."/>
            <person name="Shende V.V."/>
            <person name="Wierzbicki I.H."/>
            <person name="Pendleton A.L."/>
            <person name="Watervoot N.F."/>
            <person name="Auber R.P."/>
            <person name="Gonzalez D.J."/>
            <person name="Wisecaver J.H."/>
            <person name="Moore B.S."/>
        </authorList>
    </citation>
    <scope>NUCLEOTIDE SEQUENCE [LARGE SCALE GENOMIC DNA]</scope>
    <source>
        <strain evidence="1 2">12B1</strain>
    </source>
</reference>
<dbReference type="AlphaFoldDB" id="A0AB34JC75"/>
<dbReference type="EMBL" id="JBGBPQ010000009">
    <property type="protein sequence ID" value="KAL1519374.1"/>
    <property type="molecule type" value="Genomic_DNA"/>
</dbReference>
<accession>A0AB34JC75</accession>
<comment type="caution">
    <text evidence="1">The sequence shown here is derived from an EMBL/GenBank/DDBJ whole genome shotgun (WGS) entry which is preliminary data.</text>
</comment>
<evidence type="ECO:0000313" key="2">
    <source>
        <dbReference type="Proteomes" id="UP001515480"/>
    </source>
</evidence>
<evidence type="ECO:0000313" key="1">
    <source>
        <dbReference type="EMBL" id="KAL1519374.1"/>
    </source>
</evidence>
<proteinExistence type="predicted"/>
<gene>
    <name evidence="1" type="ORF">AB1Y20_022900</name>
</gene>
<name>A0AB34JC75_PRYPA</name>